<reference evidence="2" key="2">
    <citation type="journal article" date="2015" name="Data Brief">
        <title>Shoot transcriptome of the giant reed, Arundo donax.</title>
        <authorList>
            <person name="Barrero R.A."/>
            <person name="Guerrero F.D."/>
            <person name="Moolhuijzen P."/>
            <person name="Goolsby J.A."/>
            <person name="Tidwell J."/>
            <person name="Bellgard S.E."/>
            <person name="Bellgard M.I."/>
        </authorList>
    </citation>
    <scope>NUCLEOTIDE SEQUENCE</scope>
    <source>
        <tissue evidence="2">Shoot tissue taken approximately 20 cm above the soil surface</tissue>
    </source>
</reference>
<proteinExistence type="predicted"/>
<evidence type="ECO:0000256" key="1">
    <source>
        <dbReference type="SAM" id="MobiDB-lite"/>
    </source>
</evidence>
<evidence type="ECO:0000313" key="2">
    <source>
        <dbReference type="EMBL" id="JAE03162.1"/>
    </source>
</evidence>
<accession>A0A0A9ESV8</accession>
<feature type="compositionally biased region" description="Polar residues" evidence="1">
    <location>
        <begin position="1"/>
        <end position="11"/>
    </location>
</feature>
<dbReference type="AlphaFoldDB" id="A0A0A9ESV8"/>
<organism evidence="2">
    <name type="scientific">Arundo donax</name>
    <name type="common">Giant reed</name>
    <name type="synonym">Donax arundinaceus</name>
    <dbReference type="NCBI Taxonomy" id="35708"/>
    <lineage>
        <taxon>Eukaryota</taxon>
        <taxon>Viridiplantae</taxon>
        <taxon>Streptophyta</taxon>
        <taxon>Embryophyta</taxon>
        <taxon>Tracheophyta</taxon>
        <taxon>Spermatophyta</taxon>
        <taxon>Magnoliopsida</taxon>
        <taxon>Liliopsida</taxon>
        <taxon>Poales</taxon>
        <taxon>Poaceae</taxon>
        <taxon>PACMAD clade</taxon>
        <taxon>Arundinoideae</taxon>
        <taxon>Arundineae</taxon>
        <taxon>Arundo</taxon>
    </lineage>
</organism>
<protein>
    <submittedName>
        <fullName evidence="2">Uncharacterized protein</fullName>
    </submittedName>
</protein>
<feature type="region of interest" description="Disordered" evidence="1">
    <location>
        <begin position="1"/>
        <end position="42"/>
    </location>
</feature>
<feature type="compositionally biased region" description="Polar residues" evidence="1">
    <location>
        <begin position="21"/>
        <end position="40"/>
    </location>
</feature>
<name>A0A0A9ESV8_ARUDO</name>
<sequence>MLSQGPSSSAHNAPHKMLALTQGSPSGFFGTSQASASTPGRTAALNPLLPVMQQGGDRHDEIEKSTSMAILSPGTISEATSAPGSVPES</sequence>
<dbReference type="EMBL" id="GBRH01194734">
    <property type="protein sequence ID" value="JAE03162.1"/>
    <property type="molecule type" value="Transcribed_RNA"/>
</dbReference>
<reference evidence="2" key="1">
    <citation type="submission" date="2014-09" db="EMBL/GenBank/DDBJ databases">
        <authorList>
            <person name="Magalhaes I.L.F."/>
            <person name="Oliveira U."/>
            <person name="Santos F.R."/>
            <person name="Vidigal T.H.D.A."/>
            <person name="Brescovit A.D."/>
            <person name="Santos A.J."/>
        </authorList>
    </citation>
    <scope>NUCLEOTIDE SEQUENCE</scope>
    <source>
        <tissue evidence="2">Shoot tissue taken approximately 20 cm above the soil surface</tissue>
    </source>
</reference>